<feature type="non-terminal residue" evidence="1">
    <location>
        <position position="125"/>
    </location>
</feature>
<dbReference type="AlphaFoldDB" id="S8C8G1"/>
<dbReference type="GO" id="GO:1901259">
    <property type="term" value="P:chloroplast rRNA processing"/>
    <property type="evidence" value="ECO:0007669"/>
    <property type="project" value="TreeGrafter"/>
</dbReference>
<dbReference type="GO" id="GO:0009507">
    <property type="term" value="C:chloroplast"/>
    <property type="evidence" value="ECO:0007669"/>
    <property type="project" value="TreeGrafter"/>
</dbReference>
<organism evidence="1 2">
    <name type="scientific">Genlisea aurea</name>
    <dbReference type="NCBI Taxonomy" id="192259"/>
    <lineage>
        <taxon>Eukaryota</taxon>
        <taxon>Viridiplantae</taxon>
        <taxon>Streptophyta</taxon>
        <taxon>Embryophyta</taxon>
        <taxon>Tracheophyta</taxon>
        <taxon>Spermatophyta</taxon>
        <taxon>Magnoliopsida</taxon>
        <taxon>eudicotyledons</taxon>
        <taxon>Gunneridae</taxon>
        <taxon>Pentapetalae</taxon>
        <taxon>asterids</taxon>
        <taxon>lamiids</taxon>
        <taxon>Lamiales</taxon>
        <taxon>Lentibulariaceae</taxon>
        <taxon>Genlisea</taxon>
    </lineage>
</organism>
<dbReference type="PANTHER" id="PTHR33415:SF15">
    <property type="entry name" value="PROTEIN DCL HOMOLOG, CHLOROPLASTIC"/>
    <property type="match status" value="1"/>
</dbReference>
<sequence>SGDFDTWIDWEDRILEETVPLVGFVRMILHSGRYEIGDRLSSVHQGMILNKLLPYHPHYESKIGSGVDHFVVGYHPTFESSKCLFIVRRDGEVVDFSYWKCIKGLIRKEYPLYAESFIIRHFRNR</sequence>
<dbReference type="EMBL" id="AUSU01005665">
    <property type="protein sequence ID" value="EPS63154.1"/>
    <property type="molecule type" value="Genomic_DNA"/>
</dbReference>
<dbReference type="Gene3D" id="3.10.450.40">
    <property type="match status" value="1"/>
</dbReference>
<dbReference type="OrthoDB" id="409625at2759"/>
<name>S8C8G1_9LAMI</name>
<dbReference type="GO" id="GO:0009658">
    <property type="term" value="P:chloroplast organization"/>
    <property type="evidence" value="ECO:0007669"/>
    <property type="project" value="TreeGrafter"/>
</dbReference>
<proteinExistence type="predicted"/>
<reference evidence="1 2" key="1">
    <citation type="journal article" date="2013" name="BMC Genomics">
        <title>The miniature genome of a carnivorous plant Genlisea aurea contains a low number of genes and short non-coding sequences.</title>
        <authorList>
            <person name="Leushkin E.V."/>
            <person name="Sutormin R.A."/>
            <person name="Nabieva E.R."/>
            <person name="Penin A.A."/>
            <person name="Kondrashov A.S."/>
            <person name="Logacheva M.D."/>
        </authorList>
    </citation>
    <scope>NUCLEOTIDE SEQUENCE [LARGE SCALE GENOMIC DNA]</scope>
</reference>
<evidence type="ECO:0000313" key="2">
    <source>
        <dbReference type="Proteomes" id="UP000015453"/>
    </source>
</evidence>
<keyword evidence="2" id="KW-1185">Reference proteome</keyword>
<dbReference type="Pfam" id="PF11523">
    <property type="entry name" value="DUF3223"/>
    <property type="match status" value="1"/>
</dbReference>
<gene>
    <name evidence="1" type="ORF">M569_11634</name>
</gene>
<comment type="caution">
    <text evidence="1">The sequence shown here is derived from an EMBL/GenBank/DDBJ whole genome shotgun (WGS) entry which is preliminary data.</text>
</comment>
<feature type="non-terminal residue" evidence="1">
    <location>
        <position position="1"/>
    </location>
</feature>
<evidence type="ECO:0000313" key="1">
    <source>
        <dbReference type="EMBL" id="EPS63154.1"/>
    </source>
</evidence>
<dbReference type="PANTHER" id="PTHR33415">
    <property type="entry name" value="PROTEIN EMBRYO DEFECTIVE 514"/>
    <property type="match status" value="1"/>
</dbReference>
<accession>S8C8G1</accession>
<protein>
    <submittedName>
        <fullName evidence="1">Uncharacterized protein</fullName>
    </submittedName>
</protein>
<dbReference type="InterPro" id="IPR044673">
    <property type="entry name" value="DCL-like"/>
</dbReference>
<dbReference type="Proteomes" id="UP000015453">
    <property type="component" value="Unassembled WGS sequence"/>
</dbReference>